<name>A0ABU5RGD7_9PSEU</name>
<proteinExistence type="predicted"/>
<protein>
    <recommendedName>
        <fullName evidence="3">ACT domain-containing protein</fullName>
    </recommendedName>
</protein>
<evidence type="ECO:0000313" key="2">
    <source>
        <dbReference type="Proteomes" id="UP001304298"/>
    </source>
</evidence>
<evidence type="ECO:0000313" key="1">
    <source>
        <dbReference type="EMBL" id="MEA5365336.1"/>
    </source>
</evidence>
<comment type="caution">
    <text evidence="1">The sequence shown here is derived from an EMBL/GenBank/DDBJ whole genome shotgun (WGS) entry which is preliminary data.</text>
</comment>
<dbReference type="EMBL" id="JAYFSI010000012">
    <property type="protein sequence ID" value="MEA5365336.1"/>
    <property type="molecule type" value="Genomic_DNA"/>
</dbReference>
<accession>A0ABU5RGD7</accession>
<reference evidence="1 2" key="1">
    <citation type="submission" date="2023-12" db="EMBL/GenBank/DDBJ databases">
        <title>Amycolatopsis sp. V23-08.</title>
        <authorList>
            <person name="Somphong A."/>
        </authorList>
    </citation>
    <scope>NUCLEOTIDE SEQUENCE [LARGE SCALE GENOMIC DNA]</scope>
    <source>
        <strain evidence="1 2">V23-08</strain>
    </source>
</reference>
<dbReference type="RefSeq" id="WP_323333778.1">
    <property type="nucleotide sequence ID" value="NZ_JAYFSI010000012.1"/>
</dbReference>
<gene>
    <name evidence="1" type="ORF">VA596_37810</name>
</gene>
<evidence type="ECO:0008006" key="3">
    <source>
        <dbReference type="Google" id="ProtNLM"/>
    </source>
</evidence>
<dbReference type="Proteomes" id="UP001304298">
    <property type="component" value="Unassembled WGS sequence"/>
</dbReference>
<keyword evidence="2" id="KW-1185">Reference proteome</keyword>
<sequence>MAPTSFATRSPLVRRRIATYFTGGAEGIPALVGALSEQGRVIHELSVDVRDGVRESNLACAVLLPGDELDGLLDRLRALPTVVSAEPA</sequence>
<organism evidence="1 2">
    <name type="scientific">Amycolatopsis heterodermiae</name>
    <dbReference type="NCBI Taxonomy" id="3110235"/>
    <lineage>
        <taxon>Bacteria</taxon>
        <taxon>Bacillati</taxon>
        <taxon>Actinomycetota</taxon>
        <taxon>Actinomycetes</taxon>
        <taxon>Pseudonocardiales</taxon>
        <taxon>Pseudonocardiaceae</taxon>
        <taxon>Amycolatopsis</taxon>
    </lineage>
</organism>